<dbReference type="InterPro" id="IPR028994">
    <property type="entry name" value="Integrin_alpha_N"/>
</dbReference>
<dbReference type="AlphaFoldDB" id="A0A813XNK3"/>
<dbReference type="PANTHER" id="PTHR46580">
    <property type="entry name" value="SENSOR KINASE-RELATED"/>
    <property type="match status" value="1"/>
</dbReference>
<proteinExistence type="predicted"/>
<dbReference type="EMBL" id="CAJNOG010000063">
    <property type="protein sequence ID" value="CAF0872481.1"/>
    <property type="molecule type" value="Genomic_DNA"/>
</dbReference>
<dbReference type="Proteomes" id="UP000663844">
    <property type="component" value="Unassembled WGS sequence"/>
</dbReference>
<comment type="caution">
    <text evidence="2">The sequence shown here is derived from an EMBL/GenBank/DDBJ whole genome shotgun (WGS) entry which is preliminary data.</text>
</comment>
<evidence type="ECO:0000313" key="3">
    <source>
        <dbReference type="EMBL" id="CAF4060577.1"/>
    </source>
</evidence>
<dbReference type="Pfam" id="PF13517">
    <property type="entry name" value="FG-GAP_3"/>
    <property type="match status" value="2"/>
</dbReference>
<dbReference type="Gene3D" id="2.130.10.130">
    <property type="entry name" value="Integrin alpha, N-terminal"/>
    <property type="match status" value="1"/>
</dbReference>
<protein>
    <submittedName>
        <fullName evidence="2">Uncharacterized protein</fullName>
    </submittedName>
</protein>
<evidence type="ECO:0000313" key="2">
    <source>
        <dbReference type="EMBL" id="CAF0872481.1"/>
    </source>
</evidence>
<dbReference type="Gene3D" id="2.30.30.100">
    <property type="match status" value="1"/>
</dbReference>
<organism evidence="2 4">
    <name type="scientific">Adineta steineri</name>
    <dbReference type="NCBI Taxonomy" id="433720"/>
    <lineage>
        <taxon>Eukaryota</taxon>
        <taxon>Metazoa</taxon>
        <taxon>Spiralia</taxon>
        <taxon>Gnathifera</taxon>
        <taxon>Rotifera</taxon>
        <taxon>Eurotatoria</taxon>
        <taxon>Bdelloidea</taxon>
        <taxon>Adinetida</taxon>
        <taxon>Adinetidae</taxon>
        <taxon>Adineta</taxon>
    </lineage>
</organism>
<dbReference type="Proteomes" id="UP000663845">
    <property type="component" value="Unassembled WGS sequence"/>
</dbReference>
<evidence type="ECO:0000313" key="4">
    <source>
        <dbReference type="Proteomes" id="UP000663845"/>
    </source>
</evidence>
<dbReference type="InterPro" id="IPR013517">
    <property type="entry name" value="FG-GAP"/>
</dbReference>
<name>A0A813XNK3_9BILA</name>
<gene>
    <name evidence="2" type="ORF">JYZ213_LOCUS9035</name>
    <name evidence="3" type="ORF">OXD698_LOCUS33098</name>
</gene>
<reference evidence="2" key="1">
    <citation type="submission" date="2021-02" db="EMBL/GenBank/DDBJ databases">
        <authorList>
            <person name="Nowell W R."/>
        </authorList>
    </citation>
    <scope>NUCLEOTIDE SEQUENCE</scope>
</reference>
<keyword evidence="1" id="KW-0732">Signal</keyword>
<accession>A0A813XNK3</accession>
<sequence>MSIYSTGNNSQPNSLKTGDFNNDVQLDIVVVNWATNNIVILFGYNYGYFHNMKSYSTGNNSNPTYIDIADFNNDYQLDIVVVNKGSNNILILLGDKNGRFQNLISYSTGYGSKPESLAISDLNNDNNMDIIVANVYTHNIAIFFGFGNEIFLLGKFYSTNINSKLDIVVTNFGSNNIGIFFGYDYEYFGGMTTYSTGQDSNPHSIAIADFNQDKQLDIVVANYGTSNIEIFIRFNNGTFDSMITYSTEINSAAYCVAVAYLNNDSFIDIVVTNSKTNNIMIFFGLGDGNFKIGVLISNCHNMR</sequence>
<dbReference type="EMBL" id="CAJOAZ010004466">
    <property type="protein sequence ID" value="CAF4060577.1"/>
    <property type="molecule type" value="Genomic_DNA"/>
</dbReference>
<dbReference type="SUPFAM" id="SSF69318">
    <property type="entry name" value="Integrin alpha N-terminal domain"/>
    <property type="match status" value="1"/>
</dbReference>
<evidence type="ECO:0000256" key="1">
    <source>
        <dbReference type="ARBA" id="ARBA00022729"/>
    </source>
</evidence>
<dbReference type="PANTHER" id="PTHR46580:SF4">
    <property type="entry name" value="ATP_GTP-BINDING PROTEIN"/>
    <property type="match status" value="1"/>
</dbReference>